<protein>
    <submittedName>
        <fullName evidence="1">Uncharacterized protein</fullName>
    </submittedName>
</protein>
<evidence type="ECO:0000313" key="2">
    <source>
        <dbReference type="Proteomes" id="UP000288805"/>
    </source>
</evidence>
<sequence length="144" mass="15532">MQPTTSDFQKWFSCSPSLAFLSDTPSLVHHSQPLPSSLSMSPPPVISSNVEAVPPFNGSPSCTSSTLAFCGDTTTPFDPILLADLSSSLPNPTGLPFLSHYTHPMTIHSQNNIFKPKQFHTTIKHPLPNPLEPTNPTTALHVSN</sequence>
<dbReference type="Proteomes" id="UP000288805">
    <property type="component" value="Unassembled WGS sequence"/>
</dbReference>
<name>A0A438GNV0_VITVI</name>
<organism evidence="1 2">
    <name type="scientific">Vitis vinifera</name>
    <name type="common">Grape</name>
    <dbReference type="NCBI Taxonomy" id="29760"/>
    <lineage>
        <taxon>Eukaryota</taxon>
        <taxon>Viridiplantae</taxon>
        <taxon>Streptophyta</taxon>
        <taxon>Embryophyta</taxon>
        <taxon>Tracheophyta</taxon>
        <taxon>Spermatophyta</taxon>
        <taxon>Magnoliopsida</taxon>
        <taxon>eudicotyledons</taxon>
        <taxon>Gunneridae</taxon>
        <taxon>Pentapetalae</taxon>
        <taxon>rosids</taxon>
        <taxon>Vitales</taxon>
        <taxon>Vitaceae</taxon>
        <taxon>Viteae</taxon>
        <taxon>Vitis</taxon>
    </lineage>
</organism>
<proteinExistence type="predicted"/>
<gene>
    <name evidence="1" type="ORF">CK203_059927</name>
</gene>
<evidence type="ECO:0000313" key="1">
    <source>
        <dbReference type="EMBL" id="RVW73889.1"/>
    </source>
</evidence>
<reference evidence="1 2" key="1">
    <citation type="journal article" date="2018" name="PLoS Genet.">
        <title>Population sequencing reveals clonal diversity and ancestral inbreeding in the grapevine cultivar Chardonnay.</title>
        <authorList>
            <person name="Roach M.J."/>
            <person name="Johnson D.L."/>
            <person name="Bohlmann J."/>
            <person name="van Vuuren H.J."/>
            <person name="Jones S.J."/>
            <person name="Pretorius I.S."/>
            <person name="Schmidt S.A."/>
            <person name="Borneman A.R."/>
        </authorList>
    </citation>
    <scope>NUCLEOTIDE SEQUENCE [LARGE SCALE GENOMIC DNA]</scope>
    <source>
        <strain evidence="2">cv. Chardonnay</strain>
        <tissue evidence="1">Leaf</tissue>
    </source>
</reference>
<dbReference type="EMBL" id="QGNW01000381">
    <property type="protein sequence ID" value="RVW73889.1"/>
    <property type="molecule type" value="Genomic_DNA"/>
</dbReference>
<dbReference type="AlphaFoldDB" id="A0A438GNV0"/>
<comment type="caution">
    <text evidence="1">The sequence shown here is derived from an EMBL/GenBank/DDBJ whole genome shotgun (WGS) entry which is preliminary data.</text>
</comment>
<accession>A0A438GNV0</accession>